<protein>
    <submittedName>
        <fullName evidence="2">Uncharacterized protein</fullName>
    </submittedName>
</protein>
<accession>A0A6M8HYC5</accession>
<reference evidence="2 3" key="1">
    <citation type="journal article" date="2014" name="World J. Microbiol. Biotechnol.">
        <title>Biodiversity and physiological characteristics of Antarctic and Arctic lichens-associated bacteria.</title>
        <authorList>
            <person name="Lee Y.M."/>
            <person name="Kim E.H."/>
            <person name="Lee H.K."/>
            <person name="Hong S.G."/>
        </authorList>
    </citation>
    <scope>NUCLEOTIDE SEQUENCE [LARGE SCALE GENOMIC DNA]</scope>
    <source>
        <strain evidence="2 3">PAMC 26569</strain>
        <plasmid evidence="2">unnamed1</plasmid>
    </source>
</reference>
<dbReference type="PANTHER" id="PTHR41313:SF1">
    <property type="entry name" value="DNA METHYLASE ADENINE-SPECIFIC DOMAIN-CONTAINING PROTEIN"/>
    <property type="match status" value="1"/>
</dbReference>
<name>A0A6M8HYC5_9PROT</name>
<feature type="region of interest" description="Disordered" evidence="1">
    <location>
        <begin position="573"/>
        <end position="603"/>
    </location>
</feature>
<evidence type="ECO:0000256" key="1">
    <source>
        <dbReference type="SAM" id="MobiDB-lite"/>
    </source>
</evidence>
<keyword evidence="2" id="KW-0614">Plasmid</keyword>
<dbReference type="AlphaFoldDB" id="A0A6M8HYC5"/>
<proteinExistence type="predicted"/>
<dbReference type="SUPFAM" id="SSF52540">
    <property type="entry name" value="P-loop containing nucleoside triphosphate hydrolases"/>
    <property type="match status" value="1"/>
</dbReference>
<dbReference type="Gene3D" id="3.40.50.300">
    <property type="entry name" value="P-loop containing nucleotide triphosphate hydrolases"/>
    <property type="match status" value="1"/>
</dbReference>
<organism evidence="2 3">
    <name type="scientific">Lichenicola cladoniae</name>
    <dbReference type="NCBI Taxonomy" id="1484109"/>
    <lineage>
        <taxon>Bacteria</taxon>
        <taxon>Pseudomonadati</taxon>
        <taxon>Pseudomonadota</taxon>
        <taxon>Alphaproteobacteria</taxon>
        <taxon>Acetobacterales</taxon>
        <taxon>Acetobacteraceae</taxon>
        <taxon>Lichenicola</taxon>
    </lineage>
</organism>
<evidence type="ECO:0000313" key="2">
    <source>
        <dbReference type="EMBL" id="QKE93175.1"/>
    </source>
</evidence>
<dbReference type="InterPro" id="IPR027417">
    <property type="entry name" value="P-loop_NTPase"/>
</dbReference>
<sequence length="603" mass="67256">MQPDTLGERGLHEFDAWAATFGDSKTELELQPSGTYKPVTRFAEFVNVADLMAMFRSFADVVSKTDLRGYLKLPRIEGGQRQIITAEPSRTFKWYQRVLARRIKQIEERKRRPEKGDDILLSVITDGRHAAIDLRFVLEGYQDEEANKLNALVAKVHAVWRDNRDILYIRPDGTPFPIRGAAQMIFSDLGTLNVEARRGFSAYRWIRDSLVARGIPAEQIAYMQDYKKSAAKQRLFADVNAGRITVLIGSSETMGTGVNAQLRLKALHHLDVPWLPSQIEQRDGRIERQGNQNEEIGVYAYATLGSTDATMWQNNERKQRFINAALSGDRSVRRIEDAGSQVSQFAMAKAIASGDPRLMQKAGLEAEIARLQRQESAHFDDQHAVRSQLAAARRAMTTSERRIGEIERDIATRTPTKGDLFAMTVNKTSYTERSKAGGALLNLLRNLDVEQKQGEWVVASLGGFRVSAQVVKTWRSKELQVLVTLDRTGEETEIPFSADLTALGLISRLEHALDHFDAELAEHRRNIVENTRRVADYEPRIGGGFALAAELASKSADMAALEVSLAATAEQADADADDLDGIMPRLRGSSCDAELEDEDPEAA</sequence>
<geneLocation type="plasmid" evidence="2 3">
    <name>unnamed1</name>
</geneLocation>
<dbReference type="PANTHER" id="PTHR41313">
    <property type="entry name" value="ADENINE-SPECIFIC METHYLTRANSFERASE"/>
    <property type="match status" value="1"/>
</dbReference>
<dbReference type="KEGG" id="lck:HN018_23615"/>
<evidence type="ECO:0000313" key="3">
    <source>
        <dbReference type="Proteomes" id="UP000500767"/>
    </source>
</evidence>
<dbReference type="InterPro" id="IPR052933">
    <property type="entry name" value="DNA_Protect_Modify"/>
</dbReference>
<feature type="compositionally biased region" description="Acidic residues" evidence="1">
    <location>
        <begin position="593"/>
        <end position="603"/>
    </location>
</feature>
<keyword evidence="3" id="KW-1185">Reference proteome</keyword>
<dbReference type="EMBL" id="CP053709">
    <property type="protein sequence ID" value="QKE93175.1"/>
    <property type="molecule type" value="Genomic_DNA"/>
</dbReference>
<gene>
    <name evidence="2" type="ORF">HN018_23615</name>
</gene>
<dbReference type="Proteomes" id="UP000500767">
    <property type="component" value="Plasmid unnamed1"/>
</dbReference>